<dbReference type="Proteomes" id="UP000245396">
    <property type="component" value="Unassembled WGS sequence"/>
</dbReference>
<gene>
    <name evidence="1" type="ORF">C7441_110101</name>
</gene>
<protein>
    <submittedName>
        <fullName evidence="1">Uncharacterized protein</fullName>
    </submittedName>
</protein>
<evidence type="ECO:0000313" key="1">
    <source>
        <dbReference type="EMBL" id="PWJ81569.1"/>
    </source>
</evidence>
<accession>A0A316C0Y6</accession>
<comment type="caution">
    <text evidence="1">The sequence shown here is derived from an EMBL/GenBank/DDBJ whole genome shotgun (WGS) entry which is preliminary data.</text>
</comment>
<dbReference type="RefSeq" id="WP_109613543.1">
    <property type="nucleotide sequence ID" value="NZ_QGGG01000010.1"/>
</dbReference>
<name>A0A316C0Y6_PSESE</name>
<keyword evidence="2" id="KW-1185">Reference proteome</keyword>
<sequence length="123" mass="13455">MMTPERAQEIISAINDRAFFKMGLKDREQIGTLEGVSLAEMLEAKSIVLAGNDAAKERQKVEGGSISISVTPDDRLIAAAYALEHYHPDNEAVVVIPTTEWPYDRRALGVVGLEPSIDEEVTS</sequence>
<proteinExistence type="predicted"/>
<organism evidence="1 2">
    <name type="scientific">Pseudaminobacter salicylatoxidans</name>
    <dbReference type="NCBI Taxonomy" id="93369"/>
    <lineage>
        <taxon>Bacteria</taxon>
        <taxon>Pseudomonadati</taxon>
        <taxon>Pseudomonadota</taxon>
        <taxon>Alphaproteobacteria</taxon>
        <taxon>Hyphomicrobiales</taxon>
        <taxon>Phyllobacteriaceae</taxon>
        <taxon>Pseudaminobacter</taxon>
    </lineage>
</organism>
<evidence type="ECO:0000313" key="2">
    <source>
        <dbReference type="Proteomes" id="UP000245396"/>
    </source>
</evidence>
<dbReference type="AlphaFoldDB" id="A0A316C0Y6"/>
<dbReference type="OrthoDB" id="8456738at2"/>
<dbReference type="EMBL" id="QGGG01000010">
    <property type="protein sequence ID" value="PWJ81569.1"/>
    <property type="molecule type" value="Genomic_DNA"/>
</dbReference>
<reference evidence="1 2" key="1">
    <citation type="submission" date="2018-05" db="EMBL/GenBank/DDBJ databases">
        <title>Genomic Encyclopedia of Type Strains, Phase IV (KMG-IV): sequencing the most valuable type-strain genomes for metagenomic binning, comparative biology and taxonomic classification.</title>
        <authorList>
            <person name="Goeker M."/>
        </authorList>
    </citation>
    <scope>NUCLEOTIDE SEQUENCE [LARGE SCALE GENOMIC DNA]</scope>
    <source>
        <strain evidence="1 2">DSM 6986</strain>
    </source>
</reference>